<dbReference type="AlphaFoldDB" id="A0A370G818"/>
<keyword evidence="2" id="KW-1185">Reference proteome</keyword>
<reference evidence="1 2" key="1">
    <citation type="submission" date="2018-07" db="EMBL/GenBank/DDBJ databases">
        <title>Genomic Encyclopedia of Type Strains, Phase IV (KMG-IV): sequencing the most valuable type-strain genomes for metagenomic binning, comparative biology and taxonomic classification.</title>
        <authorList>
            <person name="Goeker M."/>
        </authorList>
    </citation>
    <scope>NUCLEOTIDE SEQUENCE [LARGE SCALE GENOMIC DNA]</scope>
    <source>
        <strain evidence="1 2">DSM 16500</strain>
    </source>
</reference>
<sequence length="529" mass="60115">MDNRKTVTSALFKKRQPDFQLIGSRNESKSLLKEIGRFSPTEGERFGGHAGALGPQLKASSRMEGQPKKYYLAAHHATEYFVMEVLCRIGLNTPKARLSFRKETSFIDDKTELIRTLVATESIEGYIPMTAFLNLEYYTFTPNDIPKELIAYNKQYQLNIKNQVVVDLITNQKYKISGNLFAANLGAILIEDEDFQPEGLNLGLARRGDRFFAFLIDKDMAKIGGHDFQTITNKLSLNTFGRVFSRVTEDQKLAILNEIANMIEEDEFQKIFFNSRIMSTLTSGMLFEEKELEKLANNLESTAKSILSHFIDDKPEILAEFKAREELRRQLADSVIECIAFADEVDKEALSAIIIEDLRAPYYRHYLTNLDYITKPDLHNKKLITLIANDQIAELNALGISASAKIFSQSASVIDSAEQYSMWTTQPSVTKQHIQDALSYLNRIQSNKKEKRLVGMNALRTLDSSYLIQKIEPVKDGENTFKIIAESPYGGMQPVEITVSGKKLLEFAEKQKKHEAVVLNETNHHPRKQ</sequence>
<dbReference type="RefSeq" id="WP_114835274.1">
    <property type="nucleotide sequence ID" value="NZ_LR699114.1"/>
</dbReference>
<dbReference type="Proteomes" id="UP000254720">
    <property type="component" value="Unassembled WGS sequence"/>
</dbReference>
<proteinExistence type="predicted"/>
<organism evidence="1 2">
    <name type="scientific">Aquicella lusitana</name>
    <dbReference type="NCBI Taxonomy" id="254246"/>
    <lineage>
        <taxon>Bacteria</taxon>
        <taxon>Pseudomonadati</taxon>
        <taxon>Pseudomonadota</taxon>
        <taxon>Gammaproteobacteria</taxon>
        <taxon>Legionellales</taxon>
        <taxon>Coxiellaceae</taxon>
        <taxon>Aquicella</taxon>
    </lineage>
</organism>
<dbReference type="EMBL" id="QQAX01000029">
    <property type="protein sequence ID" value="RDI39069.1"/>
    <property type="molecule type" value="Genomic_DNA"/>
</dbReference>
<comment type="caution">
    <text evidence="1">The sequence shown here is derived from an EMBL/GenBank/DDBJ whole genome shotgun (WGS) entry which is preliminary data.</text>
</comment>
<name>A0A370G818_9COXI</name>
<protein>
    <submittedName>
        <fullName evidence="1">Uncharacterized protein</fullName>
    </submittedName>
</protein>
<evidence type="ECO:0000313" key="1">
    <source>
        <dbReference type="EMBL" id="RDI39069.1"/>
    </source>
</evidence>
<gene>
    <name evidence="1" type="ORF">C8D86_12925</name>
</gene>
<accession>A0A370G818</accession>
<evidence type="ECO:0000313" key="2">
    <source>
        <dbReference type="Proteomes" id="UP000254720"/>
    </source>
</evidence>
<dbReference type="OrthoDB" id="5641577at2"/>